<dbReference type="Gene3D" id="3.30.70.100">
    <property type="match status" value="1"/>
</dbReference>
<proteinExistence type="predicted"/>
<reference evidence="2 3" key="1">
    <citation type="submission" date="2020-08" db="EMBL/GenBank/DDBJ databases">
        <title>Genomic Encyclopedia of Type Strains, Phase IV (KMG-V): Genome sequencing to study the core and pangenomes of soil and plant-associated prokaryotes.</title>
        <authorList>
            <person name="Whitman W."/>
        </authorList>
    </citation>
    <scope>NUCLEOTIDE SEQUENCE [LARGE SCALE GENOMIC DNA]</scope>
    <source>
        <strain evidence="2 3">SEMIA 4013</strain>
    </source>
</reference>
<dbReference type="AlphaFoldDB" id="A0AAW3V1M3"/>
<dbReference type="RefSeq" id="WP_183801222.1">
    <property type="nucleotide sequence ID" value="NZ_JACIII010000013.1"/>
</dbReference>
<dbReference type="GO" id="GO:0046872">
    <property type="term" value="F:metal ion binding"/>
    <property type="evidence" value="ECO:0007669"/>
    <property type="project" value="InterPro"/>
</dbReference>
<dbReference type="InterPro" id="IPR006121">
    <property type="entry name" value="HMA_dom"/>
</dbReference>
<accession>A0AAW3V1M3</accession>
<evidence type="ECO:0000313" key="3">
    <source>
        <dbReference type="Proteomes" id="UP000518681"/>
    </source>
</evidence>
<protein>
    <submittedName>
        <fullName evidence="2">Cu+-exporting ATPase</fullName>
    </submittedName>
</protein>
<dbReference type="CDD" id="cd00371">
    <property type="entry name" value="HMA"/>
    <property type="match status" value="1"/>
</dbReference>
<organism evidence="2 3">
    <name type="scientific">Paraburkholderia fungorum</name>
    <dbReference type="NCBI Taxonomy" id="134537"/>
    <lineage>
        <taxon>Bacteria</taxon>
        <taxon>Pseudomonadati</taxon>
        <taxon>Pseudomonadota</taxon>
        <taxon>Betaproteobacteria</taxon>
        <taxon>Burkholderiales</taxon>
        <taxon>Burkholderiaceae</taxon>
        <taxon>Paraburkholderia</taxon>
    </lineage>
</organism>
<dbReference type="SUPFAM" id="SSF55008">
    <property type="entry name" value="HMA, heavy metal-associated domain"/>
    <property type="match status" value="1"/>
</dbReference>
<feature type="domain" description="HMA" evidence="1">
    <location>
        <begin position="1"/>
        <end position="60"/>
    </location>
</feature>
<name>A0AAW3V1M3_9BURK</name>
<dbReference type="Pfam" id="PF00403">
    <property type="entry name" value="HMA"/>
    <property type="match status" value="1"/>
</dbReference>
<dbReference type="PROSITE" id="PS50846">
    <property type="entry name" value="HMA_2"/>
    <property type="match status" value="1"/>
</dbReference>
<sequence>MTEHCSGCDTRIRFALQRMPGVQHVAADAATQRVAVAFDPARLSPSQIREWLQELGFDVEVSS</sequence>
<evidence type="ECO:0000313" key="2">
    <source>
        <dbReference type="EMBL" id="MBB6204533.1"/>
    </source>
</evidence>
<dbReference type="EMBL" id="JACIIK010000009">
    <property type="protein sequence ID" value="MBB6204533.1"/>
    <property type="molecule type" value="Genomic_DNA"/>
</dbReference>
<dbReference type="InterPro" id="IPR036163">
    <property type="entry name" value="HMA_dom_sf"/>
</dbReference>
<dbReference type="Proteomes" id="UP000518681">
    <property type="component" value="Unassembled WGS sequence"/>
</dbReference>
<gene>
    <name evidence="2" type="ORF">GGD69_005427</name>
</gene>
<comment type="caution">
    <text evidence="2">The sequence shown here is derived from an EMBL/GenBank/DDBJ whole genome shotgun (WGS) entry which is preliminary data.</text>
</comment>
<evidence type="ECO:0000259" key="1">
    <source>
        <dbReference type="PROSITE" id="PS50846"/>
    </source>
</evidence>